<dbReference type="STRING" id="529704.SAMN02927913_1795"/>
<sequence length="737" mass="79691">MDHGAAPCPSLKLAPSAPIYHKGPVAKVPMTRTTSDPLFELCYACVDAPVIVLEVASAGLCISRVNPAYERFFGRSADTVEGVSWHRALGQPPWLDDIEADLRGGEVVECTGPIDLDGKLRWCKLVAHPVADADDRLARAIVTVHDVTEGVAAEQARAFLASHDAVSGLLRPGQVKDNLAAKLVRAVTQCHRLFVCYVDIDKFGAFNETDGFEAGDRLLRQIADRLVDGGRDVALVSRIAGDEFIVGGIDATGDADMLEVGQQLLDELKQPMSLGTVQVRLGASIGIACFPDTAASAEDLLQQSALAARTAKERGGNRVHVFNTRQRKLLKDRMDMGAHLRGAVARGELELAYQPVVNAAKREITGMEALVRWRSPQLGLVTPDRFIPLAEDLGLISDIGQWVLVQACQQARRWLDCGVGDFVLSVNVSGLQMRGQQVIEDVSRALDGARLPPRYLELELTEKAIMGDPDHVASLMRELRKIGVSLSMDDFGIGHSSLGLMQRFPVNRLKIDRTFVSAVPNDIGAARICRAIIGLAHEFGCTVVAEGVETALQLGFLERNGCEFAQGNHLGEPVGAEGMLARLRNPSLQNADGAHRGDAGSILLVDDEQNVLRALARLLRRDGYTIHTAGTFLQAFEILGNAAVDVVVSDHRMPEGRGTEFLGKVKETHPRTIRMILSGYADIGAVTEAINGGAVYRFLTKPWVDDDLRRVIRDAVSAARREPQGNAASHAGGQRSS</sequence>
<name>A0A1H6UK01_9GAMM</name>
<dbReference type="NCBIfam" id="TIGR00254">
    <property type="entry name" value="GGDEF"/>
    <property type="match status" value="1"/>
</dbReference>
<dbReference type="NCBIfam" id="TIGR00229">
    <property type="entry name" value="sensory_box"/>
    <property type="match status" value="1"/>
</dbReference>
<dbReference type="SUPFAM" id="SSF52172">
    <property type="entry name" value="CheY-like"/>
    <property type="match status" value="1"/>
</dbReference>
<dbReference type="InterPro" id="IPR035919">
    <property type="entry name" value="EAL_sf"/>
</dbReference>
<organism evidence="5 6">
    <name type="scientific">Frateuria terrea</name>
    <dbReference type="NCBI Taxonomy" id="529704"/>
    <lineage>
        <taxon>Bacteria</taxon>
        <taxon>Pseudomonadati</taxon>
        <taxon>Pseudomonadota</taxon>
        <taxon>Gammaproteobacteria</taxon>
        <taxon>Lysobacterales</taxon>
        <taxon>Rhodanobacteraceae</taxon>
        <taxon>Frateuria</taxon>
    </lineage>
</organism>
<dbReference type="Proteomes" id="UP000199420">
    <property type="component" value="Unassembled WGS sequence"/>
</dbReference>
<dbReference type="InterPro" id="IPR029787">
    <property type="entry name" value="Nucleotide_cyclase"/>
</dbReference>
<dbReference type="PANTHER" id="PTHR44757">
    <property type="entry name" value="DIGUANYLATE CYCLASE DGCP"/>
    <property type="match status" value="1"/>
</dbReference>
<dbReference type="SUPFAM" id="SSF141868">
    <property type="entry name" value="EAL domain-like"/>
    <property type="match status" value="1"/>
</dbReference>
<evidence type="ECO:0000256" key="1">
    <source>
        <dbReference type="PROSITE-ProRule" id="PRU00169"/>
    </source>
</evidence>
<dbReference type="AlphaFoldDB" id="A0A1H6UK01"/>
<dbReference type="InterPro" id="IPR011006">
    <property type="entry name" value="CheY-like_superfamily"/>
</dbReference>
<keyword evidence="1" id="KW-0597">Phosphoprotein</keyword>
<dbReference type="PANTHER" id="PTHR44757:SF2">
    <property type="entry name" value="BIOFILM ARCHITECTURE MAINTENANCE PROTEIN MBAA"/>
    <property type="match status" value="1"/>
</dbReference>
<dbReference type="InterPro" id="IPR000014">
    <property type="entry name" value="PAS"/>
</dbReference>
<evidence type="ECO:0000259" key="3">
    <source>
        <dbReference type="PROSITE" id="PS50883"/>
    </source>
</evidence>
<dbReference type="CDD" id="cd00130">
    <property type="entry name" value="PAS"/>
    <property type="match status" value="1"/>
</dbReference>
<dbReference type="Pfam" id="PF08448">
    <property type="entry name" value="PAS_4"/>
    <property type="match status" value="1"/>
</dbReference>
<evidence type="ECO:0000259" key="2">
    <source>
        <dbReference type="PROSITE" id="PS50110"/>
    </source>
</evidence>
<dbReference type="CDD" id="cd01949">
    <property type="entry name" value="GGDEF"/>
    <property type="match status" value="1"/>
</dbReference>
<dbReference type="SUPFAM" id="SSF55785">
    <property type="entry name" value="PYP-like sensor domain (PAS domain)"/>
    <property type="match status" value="1"/>
</dbReference>
<evidence type="ECO:0000313" key="6">
    <source>
        <dbReference type="Proteomes" id="UP000199420"/>
    </source>
</evidence>
<dbReference type="SMART" id="SM00448">
    <property type="entry name" value="REC"/>
    <property type="match status" value="1"/>
</dbReference>
<protein>
    <submittedName>
        <fullName evidence="5">PAS domain S-box-containing protein/diguanylate cyclase (GGDEF) domain-containing protein</fullName>
    </submittedName>
</protein>
<dbReference type="Gene3D" id="3.30.450.20">
    <property type="entry name" value="PAS domain"/>
    <property type="match status" value="1"/>
</dbReference>
<dbReference type="PROSITE" id="PS50887">
    <property type="entry name" value="GGDEF"/>
    <property type="match status" value="1"/>
</dbReference>
<feature type="modified residue" description="4-aspartylphosphate" evidence="1">
    <location>
        <position position="650"/>
    </location>
</feature>
<dbReference type="Gene3D" id="3.20.20.450">
    <property type="entry name" value="EAL domain"/>
    <property type="match status" value="1"/>
</dbReference>
<dbReference type="PROSITE" id="PS50883">
    <property type="entry name" value="EAL"/>
    <property type="match status" value="1"/>
</dbReference>
<feature type="domain" description="GGDEF" evidence="4">
    <location>
        <begin position="191"/>
        <end position="324"/>
    </location>
</feature>
<dbReference type="InterPro" id="IPR043128">
    <property type="entry name" value="Rev_trsase/Diguanyl_cyclase"/>
</dbReference>
<dbReference type="Pfam" id="PF00990">
    <property type="entry name" value="GGDEF"/>
    <property type="match status" value="1"/>
</dbReference>
<dbReference type="SMART" id="SM00267">
    <property type="entry name" value="GGDEF"/>
    <property type="match status" value="1"/>
</dbReference>
<gene>
    <name evidence="5" type="ORF">SAMN04487997_1929</name>
</gene>
<dbReference type="Gene3D" id="3.30.70.270">
    <property type="match status" value="1"/>
</dbReference>
<dbReference type="Pfam" id="PF00563">
    <property type="entry name" value="EAL"/>
    <property type="match status" value="1"/>
</dbReference>
<reference evidence="5 6" key="1">
    <citation type="submission" date="2016-10" db="EMBL/GenBank/DDBJ databases">
        <authorList>
            <person name="de Groot N.N."/>
        </authorList>
    </citation>
    <scope>NUCLEOTIDE SEQUENCE [LARGE SCALE GENOMIC DNA]</scope>
    <source>
        <strain evidence="5 6">DSM 26515</strain>
    </source>
</reference>
<keyword evidence="6" id="KW-1185">Reference proteome</keyword>
<evidence type="ECO:0000259" key="4">
    <source>
        <dbReference type="PROSITE" id="PS50887"/>
    </source>
</evidence>
<dbReference type="InterPro" id="IPR001633">
    <property type="entry name" value="EAL_dom"/>
</dbReference>
<evidence type="ECO:0000313" key="5">
    <source>
        <dbReference type="EMBL" id="SEI88580.1"/>
    </source>
</evidence>
<dbReference type="CDD" id="cd17569">
    <property type="entry name" value="REC_HupR-like"/>
    <property type="match status" value="1"/>
</dbReference>
<dbReference type="EMBL" id="FNYC01000003">
    <property type="protein sequence ID" value="SEI88580.1"/>
    <property type="molecule type" value="Genomic_DNA"/>
</dbReference>
<dbReference type="InterPro" id="IPR013656">
    <property type="entry name" value="PAS_4"/>
</dbReference>
<dbReference type="SMART" id="SM00052">
    <property type="entry name" value="EAL"/>
    <property type="match status" value="1"/>
</dbReference>
<dbReference type="InterPro" id="IPR035965">
    <property type="entry name" value="PAS-like_dom_sf"/>
</dbReference>
<dbReference type="GO" id="GO:0000160">
    <property type="term" value="P:phosphorelay signal transduction system"/>
    <property type="evidence" value="ECO:0007669"/>
    <property type="project" value="InterPro"/>
</dbReference>
<proteinExistence type="predicted"/>
<feature type="domain" description="EAL" evidence="3">
    <location>
        <begin position="333"/>
        <end position="587"/>
    </location>
</feature>
<dbReference type="Pfam" id="PF00072">
    <property type="entry name" value="Response_reg"/>
    <property type="match status" value="1"/>
</dbReference>
<dbReference type="InterPro" id="IPR001789">
    <property type="entry name" value="Sig_transdc_resp-reg_receiver"/>
</dbReference>
<dbReference type="InterPro" id="IPR052155">
    <property type="entry name" value="Biofilm_reg_signaling"/>
</dbReference>
<dbReference type="SUPFAM" id="SSF55073">
    <property type="entry name" value="Nucleotide cyclase"/>
    <property type="match status" value="1"/>
</dbReference>
<dbReference type="PROSITE" id="PS50110">
    <property type="entry name" value="RESPONSE_REGULATORY"/>
    <property type="match status" value="1"/>
</dbReference>
<dbReference type="CDD" id="cd01948">
    <property type="entry name" value="EAL"/>
    <property type="match status" value="1"/>
</dbReference>
<dbReference type="Gene3D" id="3.40.50.2300">
    <property type="match status" value="1"/>
</dbReference>
<accession>A0A1H6UK01</accession>
<dbReference type="InterPro" id="IPR000160">
    <property type="entry name" value="GGDEF_dom"/>
</dbReference>
<feature type="domain" description="Response regulatory" evidence="2">
    <location>
        <begin position="601"/>
        <end position="716"/>
    </location>
</feature>